<dbReference type="Proteomes" id="UP000639772">
    <property type="component" value="Chromosome 7"/>
</dbReference>
<evidence type="ECO:0000313" key="5">
    <source>
        <dbReference type="Proteomes" id="UP000639772"/>
    </source>
</evidence>
<evidence type="ECO:0000313" key="3">
    <source>
        <dbReference type="EMBL" id="KAG0474343.1"/>
    </source>
</evidence>
<keyword evidence="4" id="KW-1185">Reference proteome</keyword>
<protein>
    <submittedName>
        <fullName evidence="3">Uncharacterized protein</fullName>
    </submittedName>
</protein>
<feature type="region of interest" description="Disordered" evidence="1">
    <location>
        <begin position="47"/>
        <end position="81"/>
    </location>
</feature>
<dbReference type="EMBL" id="JADCNL010000007">
    <property type="protein sequence ID" value="KAG0472604.1"/>
    <property type="molecule type" value="Genomic_DNA"/>
</dbReference>
<evidence type="ECO:0000313" key="4">
    <source>
        <dbReference type="Proteomes" id="UP000636800"/>
    </source>
</evidence>
<proteinExistence type="predicted"/>
<comment type="caution">
    <text evidence="3">The sequence shown here is derived from an EMBL/GenBank/DDBJ whole genome shotgun (WGS) entry which is preliminary data.</text>
</comment>
<reference evidence="4 5" key="1">
    <citation type="journal article" date="2020" name="Nat. Food">
        <title>A phased Vanilla planifolia genome enables genetic improvement of flavour and production.</title>
        <authorList>
            <person name="Hasing T."/>
            <person name="Tang H."/>
            <person name="Brym M."/>
            <person name="Khazi F."/>
            <person name="Huang T."/>
            <person name="Chambers A.H."/>
        </authorList>
    </citation>
    <scope>NUCLEOTIDE SEQUENCE [LARGE SCALE GENOMIC DNA]</scope>
    <source>
        <tissue evidence="3">Leaf</tissue>
    </source>
</reference>
<gene>
    <name evidence="3" type="ORF">HPP92_014029</name>
    <name evidence="2" type="ORF">HPP92_014461</name>
</gene>
<dbReference type="EMBL" id="JADCNM010000007">
    <property type="protein sequence ID" value="KAG0474343.1"/>
    <property type="molecule type" value="Genomic_DNA"/>
</dbReference>
<accession>A0A835QML1</accession>
<evidence type="ECO:0000313" key="2">
    <source>
        <dbReference type="EMBL" id="KAG0472604.1"/>
    </source>
</evidence>
<name>A0A835QML1_VANPL</name>
<organism evidence="3 5">
    <name type="scientific">Vanilla planifolia</name>
    <name type="common">Vanilla</name>
    <dbReference type="NCBI Taxonomy" id="51239"/>
    <lineage>
        <taxon>Eukaryota</taxon>
        <taxon>Viridiplantae</taxon>
        <taxon>Streptophyta</taxon>
        <taxon>Embryophyta</taxon>
        <taxon>Tracheophyta</taxon>
        <taxon>Spermatophyta</taxon>
        <taxon>Magnoliopsida</taxon>
        <taxon>Liliopsida</taxon>
        <taxon>Asparagales</taxon>
        <taxon>Orchidaceae</taxon>
        <taxon>Vanilloideae</taxon>
        <taxon>Vanilleae</taxon>
        <taxon>Vanilla</taxon>
    </lineage>
</organism>
<feature type="compositionally biased region" description="Basic and acidic residues" evidence="1">
    <location>
        <begin position="59"/>
        <end position="71"/>
    </location>
</feature>
<dbReference type="Proteomes" id="UP000636800">
    <property type="component" value="Chromosome 7"/>
</dbReference>
<evidence type="ECO:0000256" key="1">
    <source>
        <dbReference type="SAM" id="MobiDB-lite"/>
    </source>
</evidence>
<dbReference type="AlphaFoldDB" id="A0A835QML1"/>
<sequence>MVTAGIYLDFPYPLTGKTTARYRGRRRCSYGPTGPGKIEKKVETMGEFNGASTNGGLRDASKQGVDSDKPYTRMKPPKQPR</sequence>